<dbReference type="EMBL" id="KI666719">
    <property type="protein sequence ID" value="ETN71816.1"/>
    <property type="molecule type" value="Genomic_DNA"/>
</dbReference>
<feature type="transmembrane region" description="Helical" evidence="1">
    <location>
        <begin position="12"/>
        <end position="32"/>
    </location>
</feature>
<dbReference type="AlphaFoldDB" id="W2SSL7"/>
<evidence type="ECO:0000256" key="1">
    <source>
        <dbReference type="SAM" id="Phobius"/>
    </source>
</evidence>
<proteinExistence type="predicted"/>
<evidence type="ECO:0000313" key="3">
    <source>
        <dbReference type="Proteomes" id="UP000053676"/>
    </source>
</evidence>
<protein>
    <submittedName>
        <fullName evidence="2">Uncharacterized protein</fullName>
    </submittedName>
</protein>
<keyword evidence="1" id="KW-0812">Transmembrane</keyword>
<accession>W2SSL7</accession>
<keyword evidence="3" id="KW-1185">Reference proteome</keyword>
<keyword evidence="1" id="KW-1133">Transmembrane helix</keyword>
<dbReference type="Proteomes" id="UP000053676">
    <property type="component" value="Unassembled WGS sequence"/>
</dbReference>
<name>W2SSL7_NECAM</name>
<evidence type="ECO:0000313" key="2">
    <source>
        <dbReference type="EMBL" id="ETN71816.1"/>
    </source>
</evidence>
<sequence length="94" mass="10184">MKAVARYGPQVNACVVVIPIILVFISNAMLIYTIRRRTGLASVARAAHEPLTGLPPGQTVPTDLLASRNCARAHCPCVASVHIHTFETYCDIKL</sequence>
<gene>
    <name evidence="2" type="ORF">NECAME_04560</name>
</gene>
<keyword evidence="1" id="KW-0472">Membrane</keyword>
<reference evidence="3" key="1">
    <citation type="journal article" date="2014" name="Nat. Genet.">
        <title>Genome of the human hookworm Necator americanus.</title>
        <authorList>
            <person name="Tang Y.T."/>
            <person name="Gao X."/>
            <person name="Rosa B.A."/>
            <person name="Abubucker S."/>
            <person name="Hallsworth-Pepin K."/>
            <person name="Martin J."/>
            <person name="Tyagi R."/>
            <person name="Heizer E."/>
            <person name="Zhang X."/>
            <person name="Bhonagiri-Palsikar V."/>
            <person name="Minx P."/>
            <person name="Warren W.C."/>
            <person name="Wang Q."/>
            <person name="Zhan B."/>
            <person name="Hotez P.J."/>
            <person name="Sternberg P.W."/>
            <person name="Dougall A."/>
            <person name="Gaze S.T."/>
            <person name="Mulvenna J."/>
            <person name="Sotillo J."/>
            <person name="Ranganathan S."/>
            <person name="Rabelo E.M."/>
            <person name="Wilson R.K."/>
            <person name="Felgner P.L."/>
            <person name="Bethony J."/>
            <person name="Hawdon J.M."/>
            <person name="Gasser R.B."/>
            <person name="Loukas A."/>
            <person name="Mitreva M."/>
        </authorList>
    </citation>
    <scope>NUCLEOTIDE SEQUENCE [LARGE SCALE GENOMIC DNA]</scope>
</reference>
<organism evidence="2 3">
    <name type="scientific">Necator americanus</name>
    <name type="common">Human hookworm</name>
    <dbReference type="NCBI Taxonomy" id="51031"/>
    <lineage>
        <taxon>Eukaryota</taxon>
        <taxon>Metazoa</taxon>
        <taxon>Ecdysozoa</taxon>
        <taxon>Nematoda</taxon>
        <taxon>Chromadorea</taxon>
        <taxon>Rhabditida</taxon>
        <taxon>Rhabditina</taxon>
        <taxon>Rhabditomorpha</taxon>
        <taxon>Strongyloidea</taxon>
        <taxon>Ancylostomatidae</taxon>
        <taxon>Bunostominae</taxon>
        <taxon>Necator</taxon>
    </lineage>
</organism>
<dbReference type="KEGG" id="nai:NECAME_04560"/>